<evidence type="ECO:0000256" key="4">
    <source>
        <dbReference type="ARBA" id="ARBA00022595"/>
    </source>
</evidence>
<dbReference type="GO" id="GO:0019062">
    <property type="term" value="P:virion attachment to host cell"/>
    <property type="evidence" value="ECO:0007669"/>
    <property type="project" value="UniProtKB-UniRule"/>
</dbReference>
<dbReference type="HAMAP" id="MF_04052">
    <property type="entry name" value="ADV_CAPSP"/>
    <property type="match status" value="1"/>
</dbReference>
<keyword evidence="5 11" id="KW-1161">Viral attachment to host cell</keyword>
<keyword evidence="7 11" id="KW-1164">Virus endocytosis by host</keyword>
<comment type="miscellaneous">
    <text evidence="11">All late proteins expressed from the major late promoter are produced by alternative splicing and alternative polyadenylation of the same gene giving rise to non-overlapping ORFs. A leader sequence is present in the N-terminus of all these mRNAs and is recognized by the viral shutoff protein to provide expression although conventional translation via ribosome scanning from the cap has been shut off in the host cell.</text>
</comment>
<keyword evidence="10 11" id="KW-1160">Virus entry into host cell</keyword>
<evidence type="ECO:0000256" key="7">
    <source>
        <dbReference type="ARBA" id="ARBA00022890"/>
    </source>
</evidence>
<dbReference type="Gene3D" id="3.90.1620.10">
    <property type="entry name" value="adenovirus 2 penton base, domain 2"/>
    <property type="match status" value="1"/>
</dbReference>
<comment type="function">
    <text evidence="11">Major capsid protein that self-associates to form penton base pentamers, each in the shape of a pentagon, situated at the 12 vertices of the pseudo T=25 capsid. Involved in virus secondary attachment to host cell after initial attachment by the fiber protein, and in endocytosis of virions. As the virus enters the host cell, penton proteins are shed concomitant with virion acidification in the endosome.</text>
</comment>
<evidence type="ECO:0000313" key="14">
    <source>
        <dbReference type="Proteomes" id="UP000676569"/>
    </source>
</evidence>
<evidence type="ECO:0000256" key="6">
    <source>
        <dbReference type="ARBA" id="ARBA00022844"/>
    </source>
</evidence>
<evidence type="ECO:0000256" key="9">
    <source>
        <dbReference type="ARBA" id="ARBA00023275"/>
    </source>
</evidence>
<comment type="subunit">
    <text evidence="11">Interacts with the fiber protein (via N-terminal tail region). Interacts with the capsid vertex protein; this interaction binds the penton base to neighboring peripentonal hexons.</text>
</comment>
<comment type="caution">
    <text evidence="11">Lacks conserved residue(s) required for the propagation of feature annotation.</text>
</comment>
<evidence type="ECO:0000256" key="8">
    <source>
        <dbReference type="ARBA" id="ARBA00022921"/>
    </source>
</evidence>
<comment type="similarity">
    <text evidence="11">Belongs to the adenoviridae penton family.</text>
</comment>
<evidence type="ECO:0000256" key="10">
    <source>
        <dbReference type="ARBA" id="ARBA00023296"/>
    </source>
</evidence>
<keyword evidence="6 11" id="KW-0946">Virion</keyword>
<keyword evidence="4 11" id="KW-1162">Viral penetration into host cytoplasm</keyword>
<dbReference type="GO" id="GO:0039623">
    <property type="term" value="C:T=25 icosahedral viral capsid"/>
    <property type="evidence" value="ECO:0007669"/>
    <property type="project" value="UniProtKB-UniRule"/>
</dbReference>
<keyword evidence="3 11" id="KW-0945">Host-virus interaction</keyword>
<dbReference type="Proteomes" id="UP000676569">
    <property type="component" value="Segment"/>
</dbReference>
<keyword evidence="14" id="KW-1185">Reference proteome</keyword>
<dbReference type="Pfam" id="PF01686">
    <property type="entry name" value="Adeno_Penton_B"/>
    <property type="match status" value="1"/>
</dbReference>
<dbReference type="GO" id="GO:0005198">
    <property type="term" value="F:structural molecule activity"/>
    <property type="evidence" value="ECO:0007669"/>
    <property type="project" value="UniProtKB-UniRule"/>
</dbReference>
<accession>A0A6M4MJ92</accession>
<dbReference type="GO" id="GO:0075509">
    <property type="term" value="P:endocytosis involved in viral entry into host cell"/>
    <property type="evidence" value="ECO:0007669"/>
    <property type="project" value="UniProtKB-KW"/>
</dbReference>
<keyword evidence="8 11" id="KW-0426">Late protein</keyword>
<keyword evidence="1 11" id="KW-0167">Capsid protein</keyword>
<evidence type="ECO:0000256" key="1">
    <source>
        <dbReference type="ARBA" id="ARBA00022561"/>
    </source>
</evidence>
<gene>
    <name evidence="11" type="primary">L2</name>
</gene>
<protein>
    <recommendedName>
        <fullName evidence="11">Penton protein</fullName>
        <shortName evidence="11">CP-P</shortName>
    </recommendedName>
    <alternativeName>
        <fullName evidence="11">Penton base protein</fullName>
    </alternativeName>
    <alternativeName>
        <fullName evidence="11">Protein III</fullName>
    </alternativeName>
</protein>
<comment type="induction">
    <text evidence="11">Expressed in the late phase of the viral replicative cycle.</text>
</comment>
<evidence type="ECO:0000256" key="3">
    <source>
        <dbReference type="ARBA" id="ARBA00022581"/>
    </source>
</evidence>
<dbReference type="Gene3D" id="2.60.120.550">
    <property type="entry name" value="Penton protein, domain 1"/>
    <property type="match status" value="1"/>
</dbReference>
<feature type="region of interest" description="Disordered" evidence="12">
    <location>
        <begin position="18"/>
        <end position="37"/>
    </location>
</feature>
<dbReference type="EMBL" id="MT050041">
    <property type="protein sequence ID" value="QJR83092.1"/>
    <property type="molecule type" value="Genomic_DNA"/>
</dbReference>
<comment type="subcellular location">
    <subcellularLocation>
        <location evidence="11">Virion</location>
    </subcellularLocation>
    <subcellularLocation>
        <location evidence="11">Host nucleus</location>
    </subcellularLocation>
    <text evidence="11">Located at each vertex of the virion.</text>
</comment>
<evidence type="ECO:0000256" key="2">
    <source>
        <dbReference type="ARBA" id="ARBA00022562"/>
    </source>
</evidence>
<keyword evidence="2 11" id="KW-1048">Host nucleus</keyword>
<reference evidence="13" key="1">
    <citation type="journal article" date="2020" name="Infect. Genet. Evol.">
        <title>The complete genome sequence of bearded dragon adenovirus 1 harbors three genes encoding proteins of the C-type lectin-like domain superfamily.</title>
        <authorList>
            <person name="Penzes J.J."/>
            <person name="Szirovicza L."/>
            <person name="Harrach B."/>
        </authorList>
    </citation>
    <scope>NUCLEOTIDE SEQUENCE</scope>
    <source>
        <strain evidence="13">BD5H2</strain>
    </source>
</reference>
<keyword evidence="9 11" id="KW-1148">T=25 icosahedral capsid protein</keyword>
<proteinExistence type="evidence at transcript level"/>
<sequence>MSSTTPYSLASLAAAAATAPSQTQPAPPSRLMAPTDGRNSITYAPLAPLQDTTHFYFIDNKSSDISSTNVTLDHSDFYTNIIHNADFDPGDAATQDIVLDPRSRWGGELKTILKTNAPNVSEFFQSNSLRVKVMVDNTDPAEPVYDWVELTVPEGTYTIGQLIDVLNAAVVDQYLAVGRQKGVKVEQIGVKFDTRLFGLGRDPVTTLVTPGHYTYKAFHPDLVLLPGCGVDFTQSRISNMLGIRKRNPYEPGFQILYEDLEGGNIPALLDLEKYPGETVPVQADPDGNSYHVEQLASGGYQTAYRSWAMAYHSKGPIYQTTLLTSPDITGGLGQLYWSLPDTFKPPSTFTNNTTDPSTLPVVGMQLFPLTNRIVYNTNAVYSQLVEQMTNRTSVFNRFPKNAILIQAPYDTTTWISENVPLVADHGVQPLRNTLQGIQRVTLTDDRRRICPYIYKSLATVTPRVLSSATLQ</sequence>
<dbReference type="GO" id="GO:0042025">
    <property type="term" value="C:host cell nucleus"/>
    <property type="evidence" value="ECO:0007669"/>
    <property type="project" value="UniProtKB-SubCell"/>
</dbReference>
<evidence type="ECO:0000256" key="11">
    <source>
        <dbReference type="HAMAP-Rule" id="MF_04052"/>
    </source>
</evidence>
<evidence type="ECO:0000256" key="5">
    <source>
        <dbReference type="ARBA" id="ARBA00022804"/>
    </source>
</evidence>
<evidence type="ECO:0000313" key="13">
    <source>
        <dbReference type="EMBL" id="QJR83092.1"/>
    </source>
</evidence>
<name>A0A6M4MJ92_9ADEN</name>
<organism evidence="13 14">
    <name type="scientific">Bearded dragon adenovirus 1</name>
    <dbReference type="NCBI Taxonomy" id="2729647"/>
    <lineage>
        <taxon>Viruses</taxon>
        <taxon>Varidnaviria</taxon>
        <taxon>Bamfordvirae</taxon>
        <taxon>Preplasmiviricota</taxon>
        <taxon>Polisuviricotina</taxon>
        <taxon>Pharingeaviricetes</taxon>
        <taxon>Rowavirales</taxon>
        <taxon>Adenoviridae</taxon>
        <taxon>Barthadenovirus</taxon>
        <taxon>Barthadenovirus draconis</taxon>
        <taxon>Lizard atadenovirus B</taxon>
    </lineage>
</organism>
<dbReference type="InterPro" id="IPR002605">
    <property type="entry name" value="Adeno_Penton_B"/>
</dbReference>
<evidence type="ECO:0000256" key="12">
    <source>
        <dbReference type="SAM" id="MobiDB-lite"/>
    </source>
</evidence>